<dbReference type="EMBL" id="FWFG01000052">
    <property type="protein sequence ID" value="SLM91003.1"/>
    <property type="molecule type" value="Genomic_DNA"/>
</dbReference>
<dbReference type="GO" id="GO:0030163">
    <property type="term" value="P:protein catabolic process"/>
    <property type="evidence" value="ECO:0007669"/>
    <property type="project" value="InterPro"/>
</dbReference>
<dbReference type="RefSeq" id="WP_087103609.1">
    <property type="nucleotide sequence ID" value="NZ_FWFG01000052.1"/>
</dbReference>
<dbReference type="GO" id="GO:0008233">
    <property type="term" value="F:peptidase activity"/>
    <property type="evidence" value="ECO:0007669"/>
    <property type="project" value="UniProtKB-KW"/>
</dbReference>
<dbReference type="HAMAP" id="MF_00302">
    <property type="entry name" value="ClpS"/>
    <property type="match status" value="1"/>
</dbReference>
<sequence length="116" mass="12996">MQGFTQRPARGGVRVSTTGEGRRLDTGTALLEGPVQDGPWSAVVWNDPVNLMSYVVHVLRTLFGYSHPTAHRLMLQVHEEGRATVSRGSREEMESDVQRLHAWGLRATIERIEEDS</sequence>
<proteinExistence type="inferred from homology"/>
<accession>A0A1X6WYX3</accession>
<evidence type="ECO:0000256" key="2">
    <source>
        <dbReference type="SAM" id="MobiDB-lite"/>
    </source>
</evidence>
<evidence type="ECO:0000259" key="3">
    <source>
        <dbReference type="Pfam" id="PF02617"/>
    </source>
</evidence>
<feature type="region of interest" description="Disordered" evidence="2">
    <location>
        <begin position="1"/>
        <end position="30"/>
    </location>
</feature>
<keyword evidence="4" id="KW-0645">Protease</keyword>
<dbReference type="SUPFAM" id="SSF54736">
    <property type="entry name" value="ClpS-like"/>
    <property type="match status" value="1"/>
</dbReference>
<gene>
    <name evidence="1" type="primary">clpS</name>
    <name evidence="4" type="ORF">FM110_06025</name>
</gene>
<evidence type="ECO:0000313" key="4">
    <source>
        <dbReference type="EMBL" id="SLM91003.1"/>
    </source>
</evidence>
<dbReference type="GO" id="GO:0006508">
    <property type="term" value="P:proteolysis"/>
    <property type="evidence" value="ECO:0007669"/>
    <property type="project" value="UniProtKB-UniRule"/>
</dbReference>
<comment type="function">
    <text evidence="1">Involved in the modulation of the specificity of the ClpAP-mediated ATP-dependent protein degradation.</text>
</comment>
<evidence type="ECO:0000313" key="5">
    <source>
        <dbReference type="Proteomes" id="UP000195981"/>
    </source>
</evidence>
<dbReference type="OrthoDB" id="162238at2"/>
<organism evidence="4 5">
    <name type="scientific">Brachybacterium nesterenkovii</name>
    <dbReference type="NCBI Taxonomy" id="47847"/>
    <lineage>
        <taxon>Bacteria</taxon>
        <taxon>Bacillati</taxon>
        <taxon>Actinomycetota</taxon>
        <taxon>Actinomycetes</taxon>
        <taxon>Micrococcales</taxon>
        <taxon>Dermabacteraceae</taxon>
        <taxon>Brachybacterium</taxon>
    </lineage>
</organism>
<keyword evidence="5" id="KW-1185">Reference proteome</keyword>
<keyword evidence="4" id="KW-0378">Hydrolase</keyword>
<feature type="domain" description="Adaptor protein ClpS core" evidence="3">
    <location>
        <begin position="39"/>
        <end position="103"/>
    </location>
</feature>
<dbReference type="AlphaFoldDB" id="A0A1X6WYX3"/>
<dbReference type="Gene3D" id="3.30.1390.10">
    <property type="match status" value="1"/>
</dbReference>
<dbReference type="InterPro" id="IPR014719">
    <property type="entry name" value="Ribosomal_bL12_C/ClpS-like"/>
</dbReference>
<name>A0A1X6WYX3_9MICO</name>
<reference evidence="4 5" key="1">
    <citation type="submission" date="2017-02" db="EMBL/GenBank/DDBJ databases">
        <authorList>
            <person name="Peterson S.W."/>
        </authorList>
    </citation>
    <scope>NUCLEOTIDE SEQUENCE [LARGE SCALE GENOMIC DNA]</scope>
    <source>
        <strain evidence="4 5">CIP104813</strain>
    </source>
</reference>
<dbReference type="Pfam" id="PF02617">
    <property type="entry name" value="ClpS"/>
    <property type="match status" value="1"/>
</dbReference>
<comment type="similarity">
    <text evidence="1">Belongs to the ClpS family.</text>
</comment>
<comment type="subunit">
    <text evidence="1">Binds to the N-terminal domain of the chaperone ClpA.</text>
</comment>
<dbReference type="NCBIfam" id="NF000668">
    <property type="entry name" value="PRK00033.1-1"/>
    <property type="match status" value="1"/>
</dbReference>
<dbReference type="InterPro" id="IPR022935">
    <property type="entry name" value="ClpS"/>
</dbReference>
<evidence type="ECO:0000256" key="1">
    <source>
        <dbReference type="HAMAP-Rule" id="MF_00302"/>
    </source>
</evidence>
<protein>
    <recommendedName>
        <fullName evidence="1">ATP-dependent Clp protease adapter protein ClpS</fullName>
    </recommendedName>
</protein>
<dbReference type="InterPro" id="IPR003769">
    <property type="entry name" value="ClpS_core"/>
</dbReference>
<dbReference type="Proteomes" id="UP000195981">
    <property type="component" value="Unassembled WGS sequence"/>
</dbReference>